<dbReference type="EMBL" id="FSRJ01000001">
    <property type="protein sequence ID" value="SIN77301.1"/>
    <property type="molecule type" value="Genomic_DNA"/>
</dbReference>
<dbReference type="SUPFAM" id="SSF50475">
    <property type="entry name" value="FMN-binding split barrel"/>
    <property type="match status" value="1"/>
</dbReference>
<dbReference type="GO" id="GO:0016627">
    <property type="term" value="F:oxidoreductase activity, acting on the CH-CH group of donors"/>
    <property type="evidence" value="ECO:0007669"/>
    <property type="project" value="TreeGrafter"/>
</dbReference>
<dbReference type="Pfam" id="PF01243">
    <property type="entry name" value="PNPOx_N"/>
    <property type="match status" value="1"/>
</dbReference>
<dbReference type="RefSeq" id="WP_074259173.1">
    <property type="nucleotide sequence ID" value="NZ_FSRJ01000001.1"/>
</dbReference>
<dbReference type="GO" id="GO:0005829">
    <property type="term" value="C:cytosol"/>
    <property type="evidence" value="ECO:0007669"/>
    <property type="project" value="TreeGrafter"/>
</dbReference>
<dbReference type="PANTHER" id="PTHR35176:SF6">
    <property type="entry name" value="HEME OXYGENASE HI_0854-RELATED"/>
    <property type="match status" value="1"/>
</dbReference>
<dbReference type="GO" id="GO:0070967">
    <property type="term" value="F:coenzyme F420 binding"/>
    <property type="evidence" value="ECO:0007669"/>
    <property type="project" value="TreeGrafter"/>
</dbReference>
<dbReference type="InterPro" id="IPR012349">
    <property type="entry name" value="Split_barrel_FMN-bd"/>
</dbReference>
<evidence type="ECO:0000313" key="4">
    <source>
        <dbReference type="Proteomes" id="UP000184699"/>
    </source>
</evidence>
<dbReference type="STRING" id="232089.SAMN05443544_1017"/>
<feature type="domain" description="Pyridoxamine 5'-phosphate oxidase N-terminal" evidence="2">
    <location>
        <begin position="4"/>
        <end position="105"/>
    </location>
</feature>
<evidence type="ECO:0000256" key="1">
    <source>
        <dbReference type="ARBA" id="ARBA00023002"/>
    </source>
</evidence>
<dbReference type="InterPro" id="IPR052019">
    <property type="entry name" value="F420H2_bilvrd_red/Heme_oxyg"/>
</dbReference>
<evidence type="ECO:0000313" key="3">
    <source>
        <dbReference type="EMBL" id="SIN77301.1"/>
    </source>
</evidence>
<sequence length="110" mass="12009">MRHGWITTLRRDGSPRTSRVWFVESGGGIWLATAEANRKVADIRRDARSTFAIEGCHGAQAMTASIEPIDSELGVLASFKRDYDGWDAADSAVDGPRVLIRLTPASHVSL</sequence>
<keyword evidence="1" id="KW-0560">Oxidoreductase</keyword>
<dbReference type="OrthoDB" id="157302at2"/>
<dbReference type="PANTHER" id="PTHR35176">
    <property type="entry name" value="HEME OXYGENASE HI_0854-RELATED"/>
    <property type="match status" value="1"/>
</dbReference>
<dbReference type="InterPro" id="IPR011576">
    <property type="entry name" value="Pyridox_Oxase_N"/>
</dbReference>
<reference evidence="4" key="1">
    <citation type="submission" date="2016-11" db="EMBL/GenBank/DDBJ databases">
        <authorList>
            <person name="Varghese N."/>
            <person name="Submissions S."/>
        </authorList>
    </citation>
    <scope>NUCLEOTIDE SEQUENCE [LARGE SCALE GENOMIC DNA]</scope>
    <source>
        <strain evidence="4">DSM 8595</strain>
    </source>
</reference>
<accession>A0A1N6E2T7</accession>
<dbReference type="Proteomes" id="UP000184699">
    <property type="component" value="Unassembled WGS sequence"/>
</dbReference>
<proteinExistence type="predicted"/>
<protein>
    <submittedName>
        <fullName evidence="3">Pyridoxamine 5'-phosphate oxidase</fullName>
    </submittedName>
</protein>
<gene>
    <name evidence="3" type="ORF">SAMN05443544_1017</name>
</gene>
<name>A0A1N6E2T7_9MICO</name>
<dbReference type="Gene3D" id="2.30.110.10">
    <property type="entry name" value="Electron Transport, Fmn-binding Protein, Chain A"/>
    <property type="match status" value="1"/>
</dbReference>
<dbReference type="AlphaFoldDB" id="A0A1N6E2T7"/>
<evidence type="ECO:0000259" key="2">
    <source>
        <dbReference type="Pfam" id="PF01243"/>
    </source>
</evidence>
<keyword evidence="4" id="KW-1185">Reference proteome</keyword>
<organism evidence="3 4">
    <name type="scientific">Agromyces cerinus subsp. cerinus</name>
    <dbReference type="NCBI Taxonomy" id="232089"/>
    <lineage>
        <taxon>Bacteria</taxon>
        <taxon>Bacillati</taxon>
        <taxon>Actinomycetota</taxon>
        <taxon>Actinomycetes</taxon>
        <taxon>Micrococcales</taxon>
        <taxon>Microbacteriaceae</taxon>
        <taxon>Agromyces</taxon>
    </lineage>
</organism>